<accession>A0A1B6CRQ0</accession>
<reference evidence="1" key="1">
    <citation type="submission" date="2015-12" db="EMBL/GenBank/DDBJ databases">
        <title>De novo transcriptome assembly of four potential Pierce s Disease insect vectors from Arizona vineyards.</title>
        <authorList>
            <person name="Tassone E.E."/>
        </authorList>
    </citation>
    <scope>NUCLEOTIDE SEQUENCE</scope>
</reference>
<gene>
    <name evidence="1" type="ORF">g.27</name>
</gene>
<evidence type="ECO:0000313" key="1">
    <source>
        <dbReference type="EMBL" id="JAS15893.1"/>
    </source>
</evidence>
<protein>
    <submittedName>
        <fullName evidence="1">Uncharacterized protein</fullName>
    </submittedName>
</protein>
<sequence>MFRLYIFLFIVQFHISFTYDLLMMKYINKSFKKAFLKTDEALQILFTPKVTLDEKCTQYEKLIDAYWKPLDYLRKSWEVLFMRKDDKDYLYLLDVMKSMKEVAIGNRTMSKMHNMIDVLDKVKIVKKAFVAKKIGVKEYEDRVYPRE</sequence>
<proteinExistence type="predicted"/>
<name>A0A1B6CRQ0_9HEMI</name>
<dbReference type="AlphaFoldDB" id="A0A1B6CRQ0"/>
<dbReference type="EMBL" id="GEDC01021405">
    <property type="protein sequence ID" value="JAS15893.1"/>
    <property type="molecule type" value="Transcribed_RNA"/>
</dbReference>
<organism evidence="1">
    <name type="scientific">Clastoptera arizonana</name>
    <name type="common">Arizona spittle bug</name>
    <dbReference type="NCBI Taxonomy" id="38151"/>
    <lineage>
        <taxon>Eukaryota</taxon>
        <taxon>Metazoa</taxon>
        <taxon>Ecdysozoa</taxon>
        <taxon>Arthropoda</taxon>
        <taxon>Hexapoda</taxon>
        <taxon>Insecta</taxon>
        <taxon>Pterygota</taxon>
        <taxon>Neoptera</taxon>
        <taxon>Paraneoptera</taxon>
        <taxon>Hemiptera</taxon>
        <taxon>Auchenorrhyncha</taxon>
        <taxon>Cercopoidea</taxon>
        <taxon>Clastopteridae</taxon>
        <taxon>Clastoptera</taxon>
    </lineage>
</organism>